<feature type="domain" description="ABC transmembrane type-1" evidence="8">
    <location>
        <begin position="118"/>
        <end position="330"/>
    </location>
</feature>
<feature type="transmembrane region" description="Helical" evidence="7">
    <location>
        <begin position="7"/>
        <end position="30"/>
    </location>
</feature>
<accession>A0A0P1GIV7</accession>
<dbReference type="Pfam" id="PF00528">
    <property type="entry name" value="BPD_transp_1"/>
    <property type="match status" value="1"/>
</dbReference>
<organism evidence="9 10">
    <name type="scientific">Tropicibacter naphthalenivorans</name>
    <dbReference type="NCBI Taxonomy" id="441103"/>
    <lineage>
        <taxon>Bacteria</taxon>
        <taxon>Pseudomonadati</taxon>
        <taxon>Pseudomonadota</taxon>
        <taxon>Alphaproteobacteria</taxon>
        <taxon>Rhodobacterales</taxon>
        <taxon>Roseobacteraceae</taxon>
        <taxon>Tropicibacter</taxon>
    </lineage>
</organism>
<keyword evidence="4 7" id="KW-0812">Transmembrane</keyword>
<evidence type="ECO:0000256" key="7">
    <source>
        <dbReference type="RuleBase" id="RU363032"/>
    </source>
</evidence>
<dbReference type="RefSeq" id="WP_058249128.1">
    <property type="nucleotide sequence ID" value="NZ_CYSE01000010.1"/>
</dbReference>
<keyword evidence="2 7" id="KW-0813">Transport</keyword>
<dbReference type="CDD" id="cd06261">
    <property type="entry name" value="TM_PBP2"/>
    <property type="match status" value="1"/>
</dbReference>
<feature type="transmembrane region" description="Helical" evidence="7">
    <location>
        <begin position="117"/>
        <end position="142"/>
    </location>
</feature>
<dbReference type="PANTHER" id="PTHR43005">
    <property type="entry name" value="BLR7065 PROTEIN"/>
    <property type="match status" value="1"/>
</dbReference>
<proteinExistence type="inferred from homology"/>
<evidence type="ECO:0000256" key="6">
    <source>
        <dbReference type="ARBA" id="ARBA00023136"/>
    </source>
</evidence>
<feature type="transmembrane region" description="Helical" evidence="7">
    <location>
        <begin position="154"/>
        <end position="177"/>
    </location>
</feature>
<keyword evidence="3" id="KW-1003">Cell membrane</keyword>
<keyword evidence="10" id="KW-1185">Reference proteome</keyword>
<keyword evidence="5 7" id="KW-1133">Transmembrane helix</keyword>
<evidence type="ECO:0000256" key="2">
    <source>
        <dbReference type="ARBA" id="ARBA00022448"/>
    </source>
</evidence>
<name>A0A0P1GIV7_9RHOB</name>
<evidence type="ECO:0000256" key="3">
    <source>
        <dbReference type="ARBA" id="ARBA00022475"/>
    </source>
</evidence>
<feature type="transmembrane region" description="Helical" evidence="7">
    <location>
        <begin position="308"/>
        <end position="332"/>
    </location>
</feature>
<gene>
    <name evidence="9" type="primary">ycjO_2</name>
    <name evidence="9" type="ORF">TRN7648_03757</name>
</gene>
<feature type="transmembrane region" description="Helical" evidence="7">
    <location>
        <begin position="204"/>
        <end position="229"/>
    </location>
</feature>
<evidence type="ECO:0000256" key="4">
    <source>
        <dbReference type="ARBA" id="ARBA00022692"/>
    </source>
</evidence>
<dbReference type="PROSITE" id="PS50928">
    <property type="entry name" value="ABC_TM1"/>
    <property type="match status" value="1"/>
</dbReference>
<evidence type="ECO:0000313" key="9">
    <source>
        <dbReference type="EMBL" id="CUH81986.1"/>
    </source>
</evidence>
<dbReference type="Proteomes" id="UP000054935">
    <property type="component" value="Unassembled WGS sequence"/>
</dbReference>
<dbReference type="STRING" id="441103.TRN7648_03757"/>
<dbReference type="InterPro" id="IPR000515">
    <property type="entry name" value="MetI-like"/>
</dbReference>
<dbReference type="InterPro" id="IPR035906">
    <property type="entry name" value="MetI-like_sf"/>
</dbReference>
<reference evidence="9 10" key="1">
    <citation type="submission" date="2015-09" db="EMBL/GenBank/DDBJ databases">
        <authorList>
            <consortium name="Swine Surveillance"/>
        </authorList>
    </citation>
    <scope>NUCLEOTIDE SEQUENCE [LARGE SCALE GENOMIC DNA]</scope>
    <source>
        <strain evidence="9 10">CECT 7648</strain>
    </source>
</reference>
<evidence type="ECO:0000256" key="5">
    <source>
        <dbReference type="ARBA" id="ARBA00022989"/>
    </source>
</evidence>
<dbReference type="Gene3D" id="1.10.3720.10">
    <property type="entry name" value="MetI-like"/>
    <property type="match status" value="1"/>
</dbReference>
<sequence>MRHRDFAAFILPSAFAMVLFIALPILSVAVQSLFVEHEQVVVTVESCGPFGCETQEKVDTQATAALRAEQPLGRFNGLGTYLNRAHLAVDEIGVILSDNDGFGDVMARIYNLPFYKALAFTLVYTALVTPLAMILGFAVALGVNNIPKIYKGPVIFLSLLPYIVTPLIGSLILFWMINSDGVIGASLQWLFDDPELSLKASPTLTWVTLIVYGIWHMAPFPFVVFYAGLQTLPQDTLESAMIDGANRWERIRYVVMPHLVPLATFVGLVLMMDNFRVFEPIIGFSSEANATSLSWSIYNDLNGQVDQLFGSAAATSILTMLGVIVLLMPVLIRTWREFNRKAH</sequence>
<comment type="subcellular location">
    <subcellularLocation>
        <location evidence="1 7">Cell membrane</location>
        <topology evidence="1 7">Multi-pass membrane protein</topology>
    </subcellularLocation>
</comment>
<evidence type="ECO:0000313" key="10">
    <source>
        <dbReference type="Proteomes" id="UP000054935"/>
    </source>
</evidence>
<evidence type="ECO:0000259" key="8">
    <source>
        <dbReference type="PROSITE" id="PS50928"/>
    </source>
</evidence>
<dbReference type="OrthoDB" id="8417460at2"/>
<dbReference type="AlphaFoldDB" id="A0A0P1GIV7"/>
<comment type="similarity">
    <text evidence="7">Belongs to the binding-protein-dependent transport system permease family.</text>
</comment>
<keyword evidence="6 7" id="KW-0472">Membrane</keyword>
<feature type="transmembrane region" description="Helical" evidence="7">
    <location>
        <begin position="250"/>
        <end position="271"/>
    </location>
</feature>
<dbReference type="EMBL" id="CYSE01000010">
    <property type="protein sequence ID" value="CUH81986.1"/>
    <property type="molecule type" value="Genomic_DNA"/>
</dbReference>
<dbReference type="GO" id="GO:0055085">
    <property type="term" value="P:transmembrane transport"/>
    <property type="evidence" value="ECO:0007669"/>
    <property type="project" value="InterPro"/>
</dbReference>
<evidence type="ECO:0000256" key="1">
    <source>
        <dbReference type="ARBA" id="ARBA00004651"/>
    </source>
</evidence>
<dbReference type="PANTHER" id="PTHR43005:SF1">
    <property type="entry name" value="SPERMIDINE_PUTRESCINE TRANSPORT SYSTEM PERMEASE PROTEIN"/>
    <property type="match status" value="1"/>
</dbReference>
<protein>
    <submittedName>
        <fullName evidence="9">Inner membrane ABC transporter permease protein YcjO</fullName>
    </submittedName>
</protein>
<dbReference type="SUPFAM" id="SSF161098">
    <property type="entry name" value="MetI-like"/>
    <property type="match status" value="1"/>
</dbReference>
<dbReference type="GO" id="GO:0005886">
    <property type="term" value="C:plasma membrane"/>
    <property type="evidence" value="ECO:0007669"/>
    <property type="project" value="UniProtKB-SubCell"/>
</dbReference>